<feature type="coiled-coil region" evidence="1">
    <location>
        <begin position="654"/>
        <end position="719"/>
    </location>
</feature>
<dbReference type="SUPFAM" id="SSF52540">
    <property type="entry name" value="P-loop containing nucleoside triphosphate hydrolases"/>
    <property type="match status" value="1"/>
</dbReference>
<evidence type="ECO:0000313" key="4">
    <source>
        <dbReference type="EMBL" id="MCP8968202.1"/>
    </source>
</evidence>
<feature type="coiled-coil region" evidence="1">
    <location>
        <begin position="317"/>
        <end position="405"/>
    </location>
</feature>
<comment type="caution">
    <text evidence="4">The sequence shown here is derived from an EMBL/GenBank/DDBJ whole genome shotgun (WGS) entry which is preliminary data.</text>
</comment>
<keyword evidence="2" id="KW-1133">Transmembrane helix</keyword>
<dbReference type="AlphaFoldDB" id="A0AA42BNY3"/>
<evidence type="ECO:0000313" key="5">
    <source>
        <dbReference type="Proteomes" id="UP001156102"/>
    </source>
</evidence>
<dbReference type="EMBL" id="JANCLT010000003">
    <property type="protein sequence ID" value="MCP8968202.1"/>
    <property type="molecule type" value="Genomic_DNA"/>
</dbReference>
<feature type="transmembrane region" description="Helical" evidence="2">
    <location>
        <begin position="425"/>
        <end position="443"/>
    </location>
</feature>
<dbReference type="InterPro" id="IPR038734">
    <property type="entry name" value="YhaN_AAA"/>
</dbReference>
<dbReference type="Pfam" id="PF13514">
    <property type="entry name" value="AAA_27"/>
    <property type="match status" value="1"/>
</dbReference>
<keyword evidence="1" id="KW-0175">Coiled coil</keyword>
<keyword evidence="5" id="KW-1185">Reference proteome</keyword>
<keyword evidence="2" id="KW-0812">Transmembrane</keyword>
<dbReference type="Gene3D" id="3.40.50.300">
    <property type="entry name" value="P-loop containing nucleotide triphosphate hydrolases"/>
    <property type="match status" value="2"/>
</dbReference>
<evidence type="ECO:0000259" key="3">
    <source>
        <dbReference type="Pfam" id="PF13514"/>
    </source>
</evidence>
<evidence type="ECO:0000256" key="1">
    <source>
        <dbReference type="SAM" id="Coils"/>
    </source>
</evidence>
<dbReference type="Proteomes" id="UP001156102">
    <property type="component" value="Unassembled WGS sequence"/>
</dbReference>
<dbReference type="InterPro" id="IPR027417">
    <property type="entry name" value="P-loop_NTPase"/>
</dbReference>
<reference evidence="4" key="1">
    <citation type="submission" date="2022-07" db="EMBL/GenBank/DDBJ databases">
        <authorList>
            <person name="Li W.-J."/>
            <person name="Deng Q.-Q."/>
        </authorList>
    </citation>
    <scope>NUCLEOTIDE SEQUENCE</scope>
    <source>
        <strain evidence="4">SYSU M60031</strain>
    </source>
</reference>
<sequence length="891" mass="102472">MKLEQLHIYGYGKWEKKELQLADLSVIYGENEAGKSTIRSFIRSILFGFPAKGQLRYEPKTGGKYGGSLTIWTEEHGQVRIERIGRGEASVFFADGTCGGEASLKQVLQGLDAQTFDAVFSFDMHGLQQIHKLDREQLGAYLLSAGAVGTDALLGAERLLQRRMDELFRPNGRKPAINSMLSDVSRMRMELGKKQSMPEQYRLLAERQHMAEQELYQVRKRKQELQEYEKMHVLRSLLQERHMCEELVREAQEHPIYEELIRQEERLQRELETLHVRRALLQEQLETAVQDLAGVPDSGGAGVLPLLEEWRAQQPLYEAAKREREEALWQRQQLADQITAQYQKIGRIGEEDVLPAAMGQREELQQQVLEAERLQGVQRQLDERFALAKEALEAQEAEVRQLQAHLPPRGERKEHAAAVEQQGSLLLRFLPVGVILLGVGAWLREAWLFAGALGLCISLAAVYVWMMRRQQSVPANSWLLEREQRKLRQAEKSYEQVLQQYEAWEREQYAVRQRLADICRKHGLPETMSHAGLLSAWEGLERAGKLQEQLDRVEMRISRLNQQLRVFEQGLAKLKAALPDGWSLSAALDRLQEIREQDAGRRQLAAARQKLERERKEIQSMIDGLHEKQLQLWNMAGAADGLEFQRQAGRFEQAEAARGRLQALQQQIGHLQVQALSIPADWQEPDGWQQELITLQEKELRLQDEAAEAKARVLQLEGEGSYRDLLHEYEGSRSRLRGQAEIWAVYAAARHMLERAKQRYHTVRLPQVLKQAEIYFSHLTAGEYTRLLAPERQLIIERHDGIRFDSRELSQATAEQLYLAVRLALASAFHVNAPLIIDDSFVHFDSRRAGLAVQLLQQMARKRQILFFTCHHHMREMFAGQQVHELAEAAD</sequence>
<feature type="coiled-coil region" evidence="1">
    <location>
        <begin position="480"/>
        <end position="507"/>
    </location>
</feature>
<proteinExistence type="predicted"/>
<feature type="coiled-coil region" evidence="1">
    <location>
        <begin position="257"/>
        <end position="284"/>
    </location>
</feature>
<protein>
    <submittedName>
        <fullName evidence="4">AAA family ATPase</fullName>
    </submittedName>
</protein>
<name>A0AA42BNY3_9BACI</name>
<organism evidence="4 5">
    <name type="scientific">Ectobacillus ponti</name>
    <dbReference type="NCBI Taxonomy" id="2961894"/>
    <lineage>
        <taxon>Bacteria</taxon>
        <taxon>Bacillati</taxon>
        <taxon>Bacillota</taxon>
        <taxon>Bacilli</taxon>
        <taxon>Bacillales</taxon>
        <taxon>Bacillaceae</taxon>
        <taxon>Ectobacillus</taxon>
    </lineage>
</organism>
<dbReference type="PANTHER" id="PTHR41259">
    <property type="entry name" value="DOUBLE-STRAND BREAK REPAIR RAD50 ATPASE, PUTATIVE-RELATED"/>
    <property type="match status" value="1"/>
</dbReference>
<feature type="domain" description="YhaN AAA" evidence="3">
    <location>
        <begin position="1"/>
        <end position="200"/>
    </location>
</feature>
<evidence type="ECO:0000256" key="2">
    <source>
        <dbReference type="SAM" id="Phobius"/>
    </source>
</evidence>
<accession>A0AA42BNY3</accession>
<feature type="coiled-coil region" evidence="1">
    <location>
        <begin position="543"/>
        <end position="628"/>
    </location>
</feature>
<dbReference type="RefSeq" id="WP_254758120.1">
    <property type="nucleotide sequence ID" value="NZ_JANCLT010000003.1"/>
</dbReference>
<dbReference type="PANTHER" id="PTHR41259:SF1">
    <property type="entry name" value="DOUBLE-STRAND BREAK REPAIR RAD50 ATPASE, PUTATIVE-RELATED"/>
    <property type="match status" value="1"/>
</dbReference>
<gene>
    <name evidence="4" type="ORF">NK662_06570</name>
</gene>
<keyword evidence="2" id="KW-0472">Membrane</keyword>
<feature type="transmembrane region" description="Helical" evidence="2">
    <location>
        <begin position="449"/>
        <end position="466"/>
    </location>
</feature>